<evidence type="ECO:0000256" key="1">
    <source>
        <dbReference type="ARBA" id="ARBA00001273"/>
    </source>
</evidence>
<dbReference type="InterPro" id="IPR000146">
    <property type="entry name" value="FBPase_class-1"/>
</dbReference>
<name>A0A4R3JUD7_9PROT</name>
<dbReference type="CDD" id="cd00354">
    <property type="entry name" value="FBPase"/>
    <property type="match status" value="1"/>
</dbReference>
<keyword evidence="4 9" id="KW-0479">Metal-binding</keyword>
<dbReference type="PIRSF" id="PIRSF500210">
    <property type="entry name" value="FBPtase"/>
    <property type="match status" value="1"/>
</dbReference>
<dbReference type="RefSeq" id="WP_172599372.1">
    <property type="nucleotide sequence ID" value="NZ_AP018721.1"/>
</dbReference>
<keyword evidence="3 9" id="KW-0963">Cytoplasm</keyword>
<dbReference type="GO" id="GO:0000287">
    <property type="term" value="F:magnesium ion binding"/>
    <property type="evidence" value="ECO:0007669"/>
    <property type="project" value="UniProtKB-UniRule"/>
</dbReference>
<dbReference type="GO" id="GO:0006002">
    <property type="term" value="P:fructose 6-phosphate metabolic process"/>
    <property type="evidence" value="ECO:0007669"/>
    <property type="project" value="TreeGrafter"/>
</dbReference>
<organism evidence="13 14">
    <name type="scientific">Sulfuritortus calidifontis</name>
    <dbReference type="NCBI Taxonomy" id="1914471"/>
    <lineage>
        <taxon>Bacteria</taxon>
        <taxon>Pseudomonadati</taxon>
        <taxon>Pseudomonadota</taxon>
        <taxon>Betaproteobacteria</taxon>
        <taxon>Nitrosomonadales</taxon>
        <taxon>Thiobacillaceae</taxon>
        <taxon>Sulfuritortus</taxon>
    </lineage>
</organism>
<evidence type="ECO:0000256" key="9">
    <source>
        <dbReference type="HAMAP-Rule" id="MF_01855"/>
    </source>
</evidence>
<reference evidence="13 14" key="1">
    <citation type="submission" date="2019-03" db="EMBL/GenBank/DDBJ databases">
        <title>Genomic Encyclopedia of Type Strains, Phase IV (KMG-IV): sequencing the most valuable type-strain genomes for metagenomic binning, comparative biology and taxonomic classification.</title>
        <authorList>
            <person name="Goeker M."/>
        </authorList>
    </citation>
    <scope>NUCLEOTIDE SEQUENCE [LARGE SCALE GENOMIC DNA]</scope>
    <source>
        <strain evidence="13 14">DSM 103923</strain>
    </source>
</reference>
<evidence type="ECO:0000256" key="8">
    <source>
        <dbReference type="ARBA" id="ARBA00024331"/>
    </source>
</evidence>
<comment type="pathway">
    <text evidence="8">Carbohydrate biosynthesis.</text>
</comment>
<dbReference type="GO" id="GO:0006094">
    <property type="term" value="P:gluconeogenesis"/>
    <property type="evidence" value="ECO:0007669"/>
    <property type="project" value="UniProtKB-UniRule"/>
</dbReference>
<dbReference type="GO" id="GO:0042132">
    <property type="term" value="F:fructose 1,6-bisphosphate 1-phosphatase activity"/>
    <property type="evidence" value="ECO:0007669"/>
    <property type="project" value="UniProtKB-UniRule"/>
</dbReference>
<comment type="similarity">
    <text evidence="2 9 10">Belongs to the FBPase class 1 family.</text>
</comment>
<dbReference type="GO" id="GO:0005829">
    <property type="term" value="C:cytosol"/>
    <property type="evidence" value="ECO:0007669"/>
    <property type="project" value="TreeGrafter"/>
</dbReference>
<feature type="domain" description="Fructose-1-6-bisphosphatase class I N-terminal" evidence="11">
    <location>
        <begin position="6"/>
        <end position="198"/>
    </location>
</feature>
<dbReference type="EC" id="3.1.3.11" evidence="9"/>
<dbReference type="HAMAP" id="MF_01855">
    <property type="entry name" value="FBPase_class1"/>
    <property type="match status" value="1"/>
</dbReference>
<gene>
    <name evidence="9" type="primary">fbp</name>
    <name evidence="13" type="ORF">EDC61_12043</name>
</gene>
<comment type="subunit">
    <text evidence="9">Homotetramer.</text>
</comment>
<keyword evidence="6 9" id="KW-0460">Magnesium</keyword>
<keyword evidence="14" id="KW-1185">Reference proteome</keyword>
<dbReference type="GO" id="GO:0030388">
    <property type="term" value="P:fructose 1,6-bisphosphate metabolic process"/>
    <property type="evidence" value="ECO:0007669"/>
    <property type="project" value="TreeGrafter"/>
</dbReference>
<feature type="binding site" evidence="9">
    <location>
        <position position="116"/>
    </location>
    <ligand>
        <name>Mg(2+)</name>
        <dbReference type="ChEBI" id="CHEBI:18420"/>
        <label>1</label>
    </ligand>
</feature>
<evidence type="ECO:0000256" key="4">
    <source>
        <dbReference type="ARBA" id="ARBA00022723"/>
    </source>
</evidence>
<keyword evidence="7 9" id="KW-0119">Carbohydrate metabolism</keyword>
<evidence type="ECO:0000256" key="10">
    <source>
        <dbReference type="RuleBase" id="RU000508"/>
    </source>
</evidence>
<dbReference type="PANTHER" id="PTHR11556">
    <property type="entry name" value="FRUCTOSE-1,6-BISPHOSPHATASE-RELATED"/>
    <property type="match status" value="1"/>
</dbReference>
<dbReference type="Gene3D" id="3.40.190.80">
    <property type="match status" value="1"/>
</dbReference>
<dbReference type="Gene3D" id="3.30.540.10">
    <property type="entry name" value="Fructose-1,6-Bisphosphatase, subunit A, domain 1"/>
    <property type="match status" value="1"/>
</dbReference>
<feature type="binding site" evidence="9">
    <location>
        <position position="212"/>
    </location>
    <ligand>
        <name>substrate</name>
    </ligand>
</feature>
<evidence type="ECO:0000259" key="11">
    <source>
        <dbReference type="Pfam" id="PF00316"/>
    </source>
</evidence>
<dbReference type="FunFam" id="3.40.190.80:FF:000011">
    <property type="entry name" value="Fructose-1,6-bisphosphatase class 1"/>
    <property type="match status" value="1"/>
</dbReference>
<dbReference type="AlphaFoldDB" id="A0A4R3JUD7"/>
<dbReference type="PANTHER" id="PTHR11556:SF35">
    <property type="entry name" value="SEDOHEPTULOSE-1,7-BISPHOSPHATASE, CHLOROPLASTIC"/>
    <property type="match status" value="1"/>
</dbReference>
<feature type="binding site" evidence="9">
    <location>
        <position position="278"/>
    </location>
    <ligand>
        <name>substrate</name>
    </ligand>
</feature>
<evidence type="ECO:0000313" key="13">
    <source>
        <dbReference type="EMBL" id="TCS69482.1"/>
    </source>
</evidence>
<dbReference type="PRINTS" id="PR00115">
    <property type="entry name" value="F16BPHPHTASE"/>
</dbReference>
<dbReference type="Pfam" id="PF18913">
    <property type="entry name" value="FBPase_C"/>
    <property type="match status" value="1"/>
</dbReference>
<comment type="caution">
    <text evidence="13">The sequence shown here is derived from an EMBL/GenBank/DDBJ whole genome shotgun (WGS) entry which is preliminary data.</text>
</comment>
<dbReference type="InterPro" id="IPR028343">
    <property type="entry name" value="FBPtase"/>
</dbReference>
<evidence type="ECO:0000313" key="14">
    <source>
        <dbReference type="Proteomes" id="UP000295135"/>
    </source>
</evidence>
<feature type="binding site" evidence="9">
    <location>
        <position position="114"/>
    </location>
    <ligand>
        <name>Mg(2+)</name>
        <dbReference type="ChEBI" id="CHEBI:18420"/>
        <label>2</label>
    </ligand>
</feature>
<feature type="binding site" evidence="9">
    <location>
        <position position="114"/>
    </location>
    <ligand>
        <name>Mg(2+)</name>
        <dbReference type="ChEBI" id="CHEBI:18420"/>
        <label>1</label>
    </ligand>
</feature>
<evidence type="ECO:0000259" key="12">
    <source>
        <dbReference type="Pfam" id="PF18913"/>
    </source>
</evidence>
<dbReference type="FunFam" id="3.30.540.10:FF:000006">
    <property type="entry name" value="Fructose-1,6-bisphosphatase class 1"/>
    <property type="match status" value="1"/>
</dbReference>
<dbReference type="GO" id="GO:0005986">
    <property type="term" value="P:sucrose biosynthetic process"/>
    <property type="evidence" value="ECO:0007669"/>
    <property type="project" value="TreeGrafter"/>
</dbReference>
<dbReference type="NCBIfam" id="NF006780">
    <property type="entry name" value="PRK09293.1-4"/>
    <property type="match status" value="1"/>
</dbReference>
<comment type="catalytic activity">
    <reaction evidence="1 9">
        <text>beta-D-fructose 1,6-bisphosphate + H2O = beta-D-fructose 6-phosphate + phosphate</text>
        <dbReference type="Rhea" id="RHEA:11064"/>
        <dbReference type="ChEBI" id="CHEBI:15377"/>
        <dbReference type="ChEBI" id="CHEBI:32966"/>
        <dbReference type="ChEBI" id="CHEBI:43474"/>
        <dbReference type="ChEBI" id="CHEBI:57634"/>
        <dbReference type="EC" id="3.1.3.11"/>
    </reaction>
</comment>
<feature type="binding site" evidence="9">
    <location>
        <position position="92"/>
    </location>
    <ligand>
        <name>Mg(2+)</name>
        <dbReference type="ChEBI" id="CHEBI:18420"/>
        <label>1</label>
    </ligand>
</feature>
<comment type="subcellular location">
    <subcellularLocation>
        <location evidence="9">Cytoplasm</location>
    </subcellularLocation>
</comment>
<comment type="cofactor">
    <cofactor evidence="9">
        <name>Mg(2+)</name>
        <dbReference type="ChEBI" id="CHEBI:18420"/>
    </cofactor>
    <text evidence="9">Binds 2 magnesium ions per subunit.</text>
</comment>
<dbReference type="GO" id="GO:0006000">
    <property type="term" value="P:fructose metabolic process"/>
    <property type="evidence" value="ECO:0007669"/>
    <property type="project" value="TreeGrafter"/>
</dbReference>
<dbReference type="InterPro" id="IPR044015">
    <property type="entry name" value="FBPase_C_dom"/>
</dbReference>
<proteinExistence type="inferred from homology"/>
<feature type="domain" description="Fructose-1-6-bisphosphatase class 1 C-terminal" evidence="12">
    <location>
        <begin position="202"/>
        <end position="335"/>
    </location>
</feature>
<dbReference type="EMBL" id="SLZY01000020">
    <property type="protein sequence ID" value="TCS69482.1"/>
    <property type="molecule type" value="Genomic_DNA"/>
</dbReference>
<feature type="binding site" evidence="9">
    <location>
        <position position="284"/>
    </location>
    <ligand>
        <name>Mg(2+)</name>
        <dbReference type="ChEBI" id="CHEBI:18420"/>
        <label>2</label>
    </ligand>
</feature>
<protein>
    <recommendedName>
        <fullName evidence="9">Fructose-1,6-bisphosphatase class 1</fullName>
        <shortName evidence="9">FBPase class 1</shortName>
        <ecNumber evidence="9">3.1.3.11</ecNumber>
    </recommendedName>
    <alternativeName>
        <fullName evidence="9">D-fructose-1,6-bisphosphate 1-phosphohydrolase class 1</fullName>
    </alternativeName>
</protein>
<feature type="binding site" evidence="9">
    <location>
        <begin position="117"/>
        <end position="120"/>
    </location>
    <ligand>
        <name>substrate</name>
    </ligand>
</feature>
<dbReference type="SUPFAM" id="SSF56655">
    <property type="entry name" value="Carbohydrate phosphatase"/>
    <property type="match status" value="1"/>
</dbReference>
<evidence type="ECO:0000256" key="2">
    <source>
        <dbReference type="ARBA" id="ARBA00010941"/>
    </source>
</evidence>
<evidence type="ECO:0000256" key="7">
    <source>
        <dbReference type="ARBA" id="ARBA00023277"/>
    </source>
</evidence>
<evidence type="ECO:0000256" key="3">
    <source>
        <dbReference type="ARBA" id="ARBA00022490"/>
    </source>
</evidence>
<dbReference type="PIRSF" id="PIRSF000904">
    <property type="entry name" value="FBPtase_SBPase"/>
    <property type="match status" value="1"/>
</dbReference>
<sequence length="343" mass="37409">MHIGTTLTQFLIEEQRHVKGATGDFTGLLNDVVTACKMISNGVNHGGLLGVLGAAGSENVQGEEQKKMDVLSNEIFLKRNEWAGHLAAMASEEMDEVYQIPAGNPRGKYLLLFDPLDGSSNIDVNVSVGSIFSILRCPGGENVDGPTPVEAFLQPGVKQVCAGYAIYGPSTMLVLTTGHGVNGFTLDPNVGEFVLTHENMTIPADTKEFAINMSNYRFWEEPVRRYVDECLKGSAGPRGKDFNMRWVASMVAEVHRILTRGGVFMYPMDSKLKEKGGKLRLMYEANPMSFIVEQAGGAATTGRERIMEMQPKGIHQRVPVVLGSKNEVELITRYHTSPEAAAA</sequence>
<evidence type="ECO:0000256" key="5">
    <source>
        <dbReference type="ARBA" id="ARBA00022801"/>
    </source>
</evidence>
<keyword evidence="5 9" id="KW-0378">Hydrolase</keyword>
<comment type="caution">
    <text evidence="9">Lacks conserved residue(s) required for the propagation of feature annotation.</text>
</comment>
<feature type="binding site" evidence="9">
    <location>
        <position position="117"/>
    </location>
    <ligand>
        <name>Mg(2+)</name>
        <dbReference type="ChEBI" id="CHEBI:18420"/>
        <label>2</label>
    </ligand>
</feature>
<dbReference type="InterPro" id="IPR033391">
    <property type="entry name" value="FBPase_N"/>
</dbReference>
<dbReference type="Pfam" id="PF00316">
    <property type="entry name" value="FBPase"/>
    <property type="match status" value="1"/>
</dbReference>
<dbReference type="Proteomes" id="UP000295135">
    <property type="component" value="Unassembled WGS sequence"/>
</dbReference>
<dbReference type="NCBIfam" id="NF006779">
    <property type="entry name" value="PRK09293.1-3"/>
    <property type="match status" value="1"/>
</dbReference>
<accession>A0A4R3JUD7</accession>
<evidence type="ECO:0000256" key="6">
    <source>
        <dbReference type="ARBA" id="ARBA00022842"/>
    </source>
</evidence>
<dbReference type="NCBIfam" id="NF006778">
    <property type="entry name" value="PRK09293.1-1"/>
    <property type="match status" value="1"/>
</dbReference>